<dbReference type="RefSeq" id="WP_156733260.1">
    <property type="nucleotide sequence ID" value="NZ_CP045008.1"/>
</dbReference>
<accession>A0ABX6JPA5</accession>
<name>A0ABX6JPA5_9GAMM</name>
<organism evidence="1 2">
    <name type="scientific">Proteus terrae subsp. cibarius</name>
    <dbReference type="NCBI Taxonomy" id="626774"/>
    <lineage>
        <taxon>Bacteria</taxon>
        <taxon>Pseudomonadati</taxon>
        <taxon>Pseudomonadota</taxon>
        <taxon>Gammaproteobacteria</taxon>
        <taxon>Enterobacterales</taxon>
        <taxon>Morganellaceae</taxon>
        <taxon>Proteus</taxon>
    </lineage>
</organism>
<proteinExistence type="predicted"/>
<evidence type="ECO:0000313" key="2">
    <source>
        <dbReference type="Proteomes" id="UP000501338"/>
    </source>
</evidence>
<sequence>MTNTINDESATMGAITTGGGALMGYGLGNFIVKPVTNWAGKIITKGNNPRFNEVLRKYSESEVKGRSYIMQEVSESKISSGAGNLSSSGISELGVFYIQKKGEEEKKE</sequence>
<reference evidence="1 2" key="1">
    <citation type="submission" date="2020-01" db="EMBL/GenBank/DDBJ databases">
        <title>The genomic epidemiology of tigecycline resistance gene tet(X) variants in a swine farm in China.</title>
        <authorList>
            <person name="Peng K."/>
            <person name="Li R."/>
        </authorList>
    </citation>
    <scope>NUCLEOTIDE SEQUENCE [LARGE SCALE GENOMIC DNA]</scope>
    <source>
        <strain evidence="1 2">ZF1</strain>
    </source>
</reference>
<protein>
    <submittedName>
        <fullName evidence="1">Adhesin</fullName>
    </submittedName>
</protein>
<dbReference type="Proteomes" id="UP000501338">
    <property type="component" value="Chromosome"/>
</dbReference>
<evidence type="ECO:0000313" key="1">
    <source>
        <dbReference type="EMBL" id="QIF90239.1"/>
    </source>
</evidence>
<gene>
    <name evidence="1" type="ORF">GTH23_09390</name>
</gene>
<keyword evidence="2" id="KW-1185">Reference proteome</keyword>
<dbReference type="EMBL" id="CP047340">
    <property type="protein sequence ID" value="QIF90239.1"/>
    <property type="molecule type" value="Genomic_DNA"/>
</dbReference>